<feature type="region of interest" description="Disordered" evidence="1">
    <location>
        <begin position="50"/>
        <end position="113"/>
    </location>
</feature>
<reference evidence="2" key="1">
    <citation type="journal article" date="2014" name="Int. J. Syst. Evol. Microbiol.">
        <title>Complete genome sequence of Corynebacterium casei LMG S-19264T (=DSM 44701T), isolated from a smear-ripened cheese.</title>
        <authorList>
            <consortium name="US DOE Joint Genome Institute (JGI-PGF)"/>
            <person name="Walter F."/>
            <person name="Albersmeier A."/>
            <person name="Kalinowski J."/>
            <person name="Ruckert C."/>
        </authorList>
    </citation>
    <scope>NUCLEOTIDE SEQUENCE</scope>
    <source>
        <strain evidence="2">CGMCC 1.15725</strain>
    </source>
</reference>
<accession>A0A8J2YPM6</accession>
<keyword evidence="3" id="KW-1185">Reference proteome</keyword>
<sequence length="274" mass="29779">MLAAAVATRLGINVPEMSIAKRMALWDRRFVSDLASSFDRFAEAADRLDKAGNWDPDDHPRWPKGTTDGGRFRGKPAASPPDPVPDRPGIGHNGGPPLFDDVPPVPAEDPGPSSRWQVIKMVAGWAAKRAAIMAGEDIAGGPVGLLLNAAQIAVWVHDYGPYIQAYIDPPQPLEDLEAAAQGPARRGYDVHHIVEQASGRSGEIPTQLIASGENLVSIPTLKHWELNSWYQTPDPAFVDTEGNLMTPREYLQGKGYDERRRVGLMGLRTVGVLK</sequence>
<organism evidence="2 3">
    <name type="scientific">Aliidongia dinghuensis</name>
    <dbReference type="NCBI Taxonomy" id="1867774"/>
    <lineage>
        <taxon>Bacteria</taxon>
        <taxon>Pseudomonadati</taxon>
        <taxon>Pseudomonadota</taxon>
        <taxon>Alphaproteobacteria</taxon>
        <taxon>Rhodospirillales</taxon>
        <taxon>Dongiaceae</taxon>
        <taxon>Aliidongia</taxon>
    </lineage>
</organism>
<reference evidence="2" key="2">
    <citation type="submission" date="2020-09" db="EMBL/GenBank/DDBJ databases">
        <authorList>
            <person name="Sun Q."/>
            <person name="Zhou Y."/>
        </authorList>
    </citation>
    <scope>NUCLEOTIDE SEQUENCE</scope>
    <source>
        <strain evidence="2">CGMCC 1.15725</strain>
    </source>
</reference>
<evidence type="ECO:0000256" key="1">
    <source>
        <dbReference type="SAM" id="MobiDB-lite"/>
    </source>
</evidence>
<evidence type="ECO:0000313" key="3">
    <source>
        <dbReference type="Proteomes" id="UP000646365"/>
    </source>
</evidence>
<dbReference type="Proteomes" id="UP000646365">
    <property type="component" value="Unassembled WGS sequence"/>
</dbReference>
<proteinExistence type="predicted"/>
<comment type="caution">
    <text evidence="2">The sequence shown here is derived from an EMBL/GenBank/DDBJ whole genome shotgun (WGS) entry which is preliminary data.</text>
</comment>
<dbReference type="AlphaFoldDB" id="A0A8J2YPM6"/>
<protein>
    <submittedName>
        <fullName evidence="2">Uncharacterized protein</fullName>
    </submittedName>
</protein>
<gene>
    <name evidence="2" type="ORF">GCM10011611_03570</name>
</gene>
<evidence type="ECO:0000313" key="2">
    <source>
        <dbReference type="EMBL" id="GGF01311.1"/>
    </source>
</evidence>
<name>A0A8J2YPM6_9PROT</name>
<dbReference type="EMBL" id="BMJQ01000001">
    <property type="protein sequence ID" value="GGF01311.1"/>
    <property type="molecule type" value="Genomic_DNA"/>
</dbReference>
<dbReference type="RefSeq" id="WP_189041821.1">
    <property type="nucleotide sequence ID" value="NZ_BMJQ01000001.1"/>
</dbReference>
<feature type="compositionally biased region" description="Basic and acidic residues" evidence="1">
    <location>
        <begin position="50"/>
        <end position="61"/>
    </location>
</feature>